<evidence type="ECO:0000313" key="3">
    <source>
        <dbReference type="Proteomes" id="UP000823388"/>
    </source>
</evidence>
<reference evidence="2" key="1">
    <citation type="submission" date="2020-05" db="EMBL/GenBank/DDBJ databases">
        <title>WGS assembly of Panicum virgatum.</title>
        <authorList>
            <person name="Lovell J.T."/>
            <person name="Jenkins J."/>
            <person name="Shu S."/>
            <person name="Juenger T.E."/>
            <person name="Schmutz J."/>
        </authorList>
    </citation>
    <scope>NUCLEOTIDE SEQUENCE</scope>
    <source>
        <strain evidence="2">AP13</strain>
    </source>
</reference>
<evidence type="ECO:0000256" key="1">
    <source>
        <dbReference type="SAM" id="SignalP"/>
    </source>
</evidence>
<keyword evidence="1" id="KW-0732">Signal</keyword>
<feature type="chain" id="PRO_5035882531" evidence="1">
    <location>
        <begin position="25"/>
        <end position="94"/>
    </location>
</feature>
<accession>A0A8T0P6C7</accession>
<dbReference type="Proteomes" id="UP000823388">
    <property type="component" value="Chromosome 8N"/>
</dbReference>
<comment type="caution">
    <text evidence="2">The sequence shown here is derived from an EMBL/GenBank/DDBJ whole genome shotgun (WGS) entry which is preliminary data.</text>
</comment>
<gene>
    <name evidence="2" type="ORF">PVAP13_8NG202401</name>
</gene>
<evidence type="ECO:0000313" key="2">
    <source>
        <dbReference type="EMBL" id="KAG2556548.1"/>
    </source>
</evidence>
<sequence>MSKKKVDILLLLVFSIVSPDPVSGGCWFCKKPCTKTQRNYIWKTLQSNGEGMMQCIVDLLTRDQWLEYDATVMLYLKRYCTQPPFPAAPQEVMV</sequence>
<proteinExistence type="predicted"/>
<keyword evidence="3" id="KW-1185">Reference proteome</keyword>
<organism evidence="2 3">
    <name type="scientific">Panicum virgatum</name>
    <name type="common">Blackwell switchgrass</name>
    <dbReference type="NCBI Taxonomy" id="38727"/>
    <lineage>
        <taxon>Eukaryota</taxon>
        <taxon>Viridiplantae</taxon>
        <taxon>Streptophyta</taxon>
        <taxon>Embryophyta</taxon>
        <taxon>Tracheophyta</taxon>
        <taxon>Spermatophyta</taxon>
        <taxon>Magnoliopsida</taxon>
        <taxon>Liliopsida</taxon>
        <taxon>Poales</taxon>
        <taxon>Poaceae</taxon>
        <taxon>PACMAD clade</taxon>
        <taxon>Panicoideae</taxon>
        <taxon>Panicodae</taxon>
        <taxon>Paniceae</taxon>
        <taxon>Panicinae</taxon>
        <taxon>Panicum</taxon>
        <taxon>Panicum sect. Hiantes</taxon>
    </lineage>
</organism>
<dbReference type="AlphaFoldDB" id="A0A8T0P6C7"/>
<dbReference type="EMBL" id="CM029052">
    <property type="protein sequence ID" value="KAG2556548.1"/>
    <property type="molecule type" value="Genomic_DNA"/>
</dbReference>
<name>A0A8T0P6C7_PANVG</name>
<protein>
    <submittedName>
        <fullName evidence="2">Uncharacterized protein</fullName>
    </submittedName>
</protein>
<feature type="signal peptide" evidence="1">
    <location>
        <begin position="1"/>
        <end position="24"/>
    </location>
</feature>